<dbReference type="GO" id="GO:0000155">
    <property type="term" value="F:phosphorelay sensor kinase activity"/>
    <property type="evidence" value="ECO:0007669"/>
    <property type="project" value="InterPro"/>
</dbReference>
<feature type="transmembrane region" description="Helical" evidence="12">
    <location>
        <begin position="142"/>
        <end position="164"/>
    </location>
</feature>
<evidence type="ECO:0000259" key="14">
    <source>
        <dbReference type="PROSITE" id="PS50109"/>
    </source>
</evidence>
<dbReference type="PANTHER" id="PTHR45339:SF5">
    <property type="entry name" value="HISTIDINE KINASE"/>
    <property type="match status" value="1"/>
</dbReference>
<evidence type="ECO:0000256" key="10">
    <source>
        <dbReference type="ARBA" id="ARBA00068150"/>
    </source>
</evidence>
<dbReference type="PROSITE" id="PS50110">
    <property type="entry name" value="RESPONSE_REGULATORY"/>
    <property type="match status" value="2"/>
</dbReference>
<feature type="modified residue" description="4-aspartylphosphate" evidence="11">
    <location>
        <position position="711"/>
    </location>
</feature>
<dbReference type="PANTHER" id="PTHR45339">
    <property type="entry name" value="HYBRID SIGNAL TRANSDUCTION HISTIDINE KINASE J"/>
    <property type="match status" value="1"/>
</dbReference>
<evidence type="ECO:0000259" key="15">
    <source>
        <dbReference type="PROSITE" id="PS50110"/>
    </source>
</evidence>
<evidence type="ECO:0000313" key="18">
    <source>
        <dbReference type="Proteomes" id="UP001214043"/>
    </source>
</evidence>
<dbReference type="PROSITE" id="PS50924">
    <property type="entry name" value="MHYT"/>
    <property type="match status" value="1"/>
</dbReference>
<feature type="domain" description="Response regulatory" evidence="15">
    <location>
        <begin position="514"/>
        <end position="634"/>
    </location>
</feature>
<dbReference type="PROSITE" id="PS50109">
    <property type="entry name" value="HIS_KIN"/>
    <property type="match status" value="1"/>
</dbReference>
<feature type="transmembrane region" description="Helical" evidence="12">
    <location>
        <begin position="87"/>
        <end position="107"/>
    </location>
</feature>
<evidence type="ECO:0000256" key="8">
    <source>
        <dbReference type="ARBA" id="ARBA00023012"/>
    </source>
</evidence>
<feature type="domain" description="Histidine kinase" evidence="14">
    <location>
        <begin position="280"/>
        <end position="496"/>
    </location>
</feature>
<evidence type="ECO:0000256" key="13">
    <source>
        <dbReference type="SAM" id="Coils"/>
    </source>
</evidence>
<evidence type="ECO:0000259" key="16">
    <source>
        <dbReference type="PROSITE" id="PS50924"/>
    </source>
</evidence>
<evidence type="ECO:0000256" key="5">
    <source>
        <dbReference type="ARBA" id="ARBA00022741"/>
    </source>
</evidence>
<keyword evidence="4" id="KW-0808">Transferase</keyword>
<dbReference type="InterPro" id="IPR003661">
    <property type="entry name" value="HisK_dim/P_dom"/>
</dbReference>
<dbReference type="GO" id="GO:0005524">
    <property type="term" value="F:ATP binding"/>
    <property type="evidence" value="ECO:0007669"/>
    <property type="project" value="UniProtKB-KW"/>
</dbReference>
<dbReference type="SMART" id="SM00388">
    <property type="entry name" value="HisKA"/>
    <property type="match status" value="1"/>
</dbReference>
<dbReference type="Gene3D" id="3.40.50.2300">
    <property type="match status" value="2"/>
</dbReference>
<keyword evidence="8" id="KW-0902">Two-component regulatory system</keyword>
<dbReference type="EC" id="2.7.13.3" evidence="2"/>
<dbReference type="EMBL" id="CP118166">
    <property type="protein sequence ID" value="WDI32647.1"/>
    <property type="molecule type" value="Genomic_DNA"/>
</dbReference>
<dbReference type="CDD" id="cd00082">
    <property type="entry name" value="HisKA"/>
    <property type="match status" value="1"/>
</dbReference>
<dbReference type="InterPro" id="IPR005330">
    <property type="entry name" value="MHYT_dom"/>
</dbReference>
<evidence type="ECO:0000256" key="1">
    <source>
        <dbReference type="ARBA" id="ARBA00000085"/>
    </source>
</evidence>
<keyword evidence="12" id="KW-0812">Transmembrane</keyword>
<dbReference type="SUPFAM" id="SSF55874">
    <property type="entry name" value="ATPase domain of HSP90 chaperone/DNA topoisomerase II/histidine kinase"/>
    <property type="match status" value="1"/>
</dbReference>
<dbReference type="Pfam" id="PF00512">
    <property type="entry name" value="HisKA"/>
    <property type="match status" value="1"/>
</dbReference>
<dbReference type="Pfam" id="PF00072">
    <property type="entry name" value="Response_reg"/>
    <property type="match status" value="2"/>
</dbReference>
<proteinExistence type="predicted"/>
<feature type="coiled-coil region" evidence="13">
    <location>
        <begin position="243"/>
        <end position="270"/>
    </location>
</feature>
<evidence type="ECO:0000256" key="9">
    <source>
        <dbReference type="ARBA" id="ARBA00064003"/>
    </source>
</evidence>
<dbReference type="Gene3D" id="3.30.565.10">
    <property type="entry name" value="Histidine kinase-like ATPase, C-terminal domain"/>
    <property type="match status" value="1"/>
</dbReference>
<dbReference type="InterPro" id="IPR036097">
    <property type="entry name" value="HisK_dim/P_sf"/>
</dbReference>
<dbReference type="SMART" id="SM00448">
    <property type="entry name" value="REC"/>
    <property type="match status" value="2"/>
</dbReference>
<evidence type="ECO:0000256" key="3">
    <source>
        <dbReference type="ARBA" id="ARBA00022553"/>
    </source>
</evidence>
<keyword evidence="6" id="KW-0418">Kinase</keyword>
<reference evidence="17" key="1">
    <citation type="submission" date="2023-02" db="EMBL/GenBank/DDBJ databases">
        <title>Genome sequence of Hyphococcus flavus.</title>
        <authorList>
            <person name="Rong J.-C."/>
            <person name="Zhao Q."/>
            <person name="Yi M."/>
            <person name="Wu J.-Y."/>
        </authorList>
    </citation>
    <scope>NUCLEOTIDE SEQUENCE</scope>
    <source>
        <strain evidence="17">MCCC 1K03223</strain>
    </source>
</reference>
<protein>
    <recommendedName>
        <fullName evidence="10">Sensory/regulatory protein RpfC</fullName>
        <ecNumber evidence="2">2.7.13.3</ecNumber>
    </recommendedName>
</protein>
<dbReference type="SUPFAM" id="SSF47384">
    <property type="entry name" value="Homodimeric domain of signal transducing histidine kinase"/>
    <property type="match status" value="1"/>
</dbReference>
<keyword evidence="3 11" id="KW-0597">Phosphoprotein</keyword>
<feature type="transmembrane region" description="Helical" evidence="12">
    <location>
        <begin position="114"/>
        <end position="136"/>
    </location>
</feature>
<dbReference type="RefSeq" id="WP_274494584.1">
    <property type="nucleotide sequence ID" value="NZ_CP118166.1"/>
</dbReference>
<evidence type="ECO:0000256" key="4">
    <source>
        <dbReference type="ARBA" id="ARBA00022679"/>
    </source>
</evidence>
<dbReference type="AlphaFoldDB" id="A0AAE9ZHG9"/>
<dbReference type="CDD" id="cd16922">
    <property type="entry name" value="HATPase_EvgS-ArcB-TorS-like"/>
    <property type="match status" value="1"/>
</dbReference>
<evidence type="ECO:0000256" key="7">
    <source>
        <dbReference type="ARBA" id="ARBA00022840"/>
    </source>
</evidence>
<name>A0AAE9ZHG9_9PROT</name>
<keyword evidence="13" id="KW-0175">Coiled coil</keyword>
<dbReference type="PRINTS" id="PR00344">
    <property type="entry name" value="BCTRLSENSOR"/>
</dbReference>
<dbReference type="FunFam" id="1.10.287.130:FF:000002">
    <property type="entry name" value="Two-component osmosensing histidine kinase"/>
    <property type="match status" value="1"/>
</dbReference>
<dbReference type="InterPro" id="IPR005467">
    <property type="entry name" value="His_kinase_dom"/>
</dbReference>
<feature type="transmembrane region" description="Helical" evidence="12">
    <location>
        <begin position="219"/>
        <end position="238"/>
    </location>
</feature>
<dbReference type="FunFam" id="3.30.565.10:FF:000010">
    <property type="entry name" value="Sensor histidine kinase RcsC"/>
    <property type="match status" value="1"/>
</dbReference>
<evidence type="ECO:0000256" key="6">
    <source>
        <dbReference type="ARBA" id="ARBA00022777"/>
    </source>
</evidence>
<dbReference type="KEGG" id="hfl:PUV54_05485"/>
<keyword evidence="5" id="KW-0547">Nucleotide-binding</keyword>
<evidence type="ECO:0000313" key="17">
    <source>
        <dbReference type="EMBL" id="WDI32647.1"/>
    </source>
</evidence>
<dbReference type="SMART" id="SM00387">
    <property type="entry name" value="HATPase_c"/>
    <property type="match status" value="1"/>
</dbReference>
<dbReference type="InterPro" id="IPR011006">
    <property type="entry name" value="CheY-like_superfamily"/>
</dbReference>
<feature type="domain" description="MHYT" evidence="16">
    <location>
        <begin position="13"/>
        <end position="200"/>
    </location>
</feature>
<dbReference type="Gene3D" id="1.10.287.130">
    <property type="match status" value="1"/>
</dbReference>
<dbReference type="GO" id="GO:0016020">
    <property type="term" value="C:membrane"/>
    <property type="evidence" value="ECO:0007669"/>
    <property type="project" value="UniProtKB-UniRule"/>
</dbReference>
<gene>
    <name evidence="17" type="ORF">PUV54_05485</name>
</gene>
<dbReference type="InterPro" id="IPR003594">
    <property type="entry name" value="HATPase_dom"/>
</dbReference>
<sequence length="792" mass="85075">MFVKIYTCVTQQHDLKLVLVAAAICALASLAAVGITGRAHASSGATRVKWLALAGFCAGSAIWATHFTAMIAYEFALSSGIDFWRTAASWVVAVIFSGIAFGVHAYASGKAWKALAGAVFAITVSSMHYIGMSAYATSAILIWDYFQVGASVLFCLAISVPMFTYMKRDPDSRATLTSAGLMIVAICTMHFTGMSALTMMPATGLAEGSVLLRGEALDISIIALTVLVTVIGLSAATFDRKMARQKEQEADRLRALADQLRVEKERAEAATIAKSEFLANMSHEIRTPMNGVIGMAEVLCTTELTPRQREIVDVIVTSGEALMTIINDILDISKIEAGKIELQNEVFDLQQTAEDLAILFSSRAVQSNVDLCVRYDPALPTQFEGDASRVRQVIANFVNNAAKFTEAGHILIDIAPYKDGVRISVKDTGVGIAEDKLSAVFDKFTQADMTATRKHQGTGLGLAITQSLVEQMGGSVGVESKLAKGSIFWADLPLRAVSQPMDSNALGPDPADGRVLIVDDIEINRTILKEYVGQWSMRPVIAASGIEALRVLDAARSEGDPIELIITDFQMPELSGLDLVKRVRDSAAHSKTPIIVLSSVNERTGPEGPEDRVDAWLTKPVRASQLRQAVRNVCAHVADDTITNAPVPQRSIASAAGAAPLKILLAEDNQVNQLVFKSLLQNEPVEITAVEDGAAAVAAWRRISPDLIVMDVSMPVMSGIKATEEIRKIETELKLKPTPIIAATANAMETDREICLSAGMNDYVAKPIKAAPLKQMIAKWGRSDEGEARASA</sequence>
<comment type="subunit">
    <text evidence="9">At low DSF concentrations, interacts with RpfF.</text>
</comment>
<keyword evidence="7" id="KW-0067">ATP-binding</keyword>
<keyword evidence="12" id="KW-1133">Transmembrane helix</keyword>
<evidence type="ECO:0000256" key="2">
    <source>
        <dbReference type="ARBA" id="ARBA00012438"/>
    </source>
</evidence>
<dbReference type="Pfam" id="PF02518">
    <property type="entry name" value="HATPase_c"/>
    <property type="match status" value="1"/>
</dbReference>
<feature type="transmembrane region" description="Helical" evidence="12">
    <location>
        <begin position="17"/>
        <end position="38"/>
    </location>
</feature>
<organism evidence="17 18">
    <name type="scientific">Hyphococcus flavus</name>
    <dbReference type="NCBI Taxonomy" id="1866326"/>
    <lineage>
        <taxon>Bacteria</taxon>
        <taxon>Pseudomonadati</taxon>
        <taxon>Pseudomonadota</taxon>
        <taxon>Alphaproteobacteria</taxon>
        <taxon>Parvularculales</taxon>
        <taxon>Parvularculaceae</taxon>
        <taxon>Hyphococcus</taxon>
    </lineage>
</organism>
<evidence type="ECO:0000256" key="12">
    <source>
        <dbReference type="PROSITE-ProRule" id="PRU00244"/>
    </source>
</evidence>
<dbReference type="SUPFAM" id="SSF52172">
    <property type="entry name" value="CheY-like"/>
    <property type="match status" value="2"/>
</dbReference>
<accession>A0AAE9ZHG9</accession>
<keyword evidence="12" id="KW-0472">Membrane</keyword>
<feature type="transmembrane region" description="Helical" evidence="12">
    <location>
        <begin position="176"/>
        <end position="199"/>
    </location>
</feature>
<dbReference type="InterPro" id="IPR004358">
    <property type="entry name" value="Sig_transdc_His_kin-like_C"/>
</dbReference>
<dbReference type="Proteomes" id="UP001214043">
    <property type="component" value="Chromosome"/>
</dbReference>
<feature type="domain" description="Response regulatory" evidence="15">
    <location>
        <begin position="662"/>
        <end position="781"/>
    </location>
</feature>
<dbReference type="CDD" id="cd17546">
    <property type="entry name" value="REC_hyHK_CKI1_RcsC-like"/>
    <property type="match status" value="2"/>
</dbReference>
<dbReference type="Pfam" id="PF03707">
    <property type="entry name" value="MHYT"/>
    <property type="match status" value="2"/>
</dbReference>
<feature type="transmembrane region" description="Helical" evidence="12">
    <location>
        <begin position="50"/>
        <end position="75"/>
    </location>
</feature>
<comment type="catalytic activity">
    <reaction evidence="1">
        <text>ATP + protein L-histidine = ADP + protein N-phospho-L-histidine.</text>
        <dbReference type="EC" id="2.7.13.3"/>
    </reaction>
</comment>
<evidence type="ECO:0000256" key="11">
    <source>
        <dbReference type="PROSITE-ProRule" id="PRU00169"/>
    </source>
</evidence>
<dbReference type="InterPro" id="IPR001789">
    <property type="entry name" value="Sig_transdc_resp-reg_receiver"/>
</dbReference>
<keyword evidence="18" id="KW-1185">Reference proteome</keyword>
<feature type="modified residue" description="4-aspartylphosphate" evidence="11">
    <location>
        <position position="568"/>
    </location>
</feature>
<dbReference type="InterPro" id="IPR036890">
    <property type="entry name" value="HATPase_C_sf"/>
</dbReference>